<dbReference type="OrthoDB" id="1004368at2"/>
<name>A0A134B7B3_9PORP</name>
<gene>
    <name evidence="2" type="ORF">HMPREF3185_01267</name>
</gene>
<sequence>MEQQENKTVAITEEQLAEYQRLKEQEQARAEEQRAKSEREDFRKLCEETVSETFGELKAANEALKRAKMRVLSAFSSLLELKISLIGGKEQGQHTFRNEEANQRITIGKYKKVSYDATADAGISLIEESLASMADGEKSQKLVRIILDLLSRDGRGQLQAENVIQLDKYVEMVADPRFARGVTIIKEAFLAEWTRVFIRAEEKDEKGKWVNIPLSMVEV</sequence>
<comment type="caution">
    <text evidence="2">The sequence shown here is derived from an EMBL/GenBank/DDBJ whole genome shotgun (WGS) entry which is preliminary data.</text>
</comment>
<keyword evidence="1" id="KW-0175">Coiled coil</keyword>
<accession>A0A134B7B3</accession>
<evidence type="ECO:0000313" key="3">
    <source>
        <dbReference type="Proteomes" id="UP000070224"/>
    </source>
</evidence>
<dbReference type="STRING" id="322095.HMPREF3185_01267"/>
<protein>
    <recommendedName>
        <fullName evidence="4">DUF3164 domain-containing protein</fullName>
    </recommendedName>
</protein>
<dbReference type="AlphaFoldDB" id="A0A134B7B3"/>
<evidence type="ECO:0000313" key="2">
    <source>
        <dbReference type="EMBL" id="KXB75827.1"/>
    </source>
</evidence>
<proteinExistence type="predicted"/>
<dbReference type="PATRIC" id="fig|322095.3.peg.1252"/>
<evidence type="ECO:0000256" key="1">
    <source>
        <dbReference type="SAM" id="Coils"/>
    </source>
</evidence>
<dbReference type="Pfam" id="PF11363">
    <property type="entry name" value="DUF3164"/>
    <property type="match status" value="1"/>
</dbReference>
<dbReference type="RefSeq" id="WP_060935534.1">
    <property type="nucleotide sequence ID" value="NZ_KQ960447.1"/>
</dbReference>
<evidence type="ECO:0008006" key="4">
    <source>
        <dbReference type="Google" id="ProtNLM"/>
    </source>
</evidence>
<organism evidence="2 3">
    <name type="scientific">Porphyromonas somerae</name>
    <dbReference type="NCBI Taxonomy" id="322095"/>
    <lineage>
        <taxon>Bacteria</taxon>
        <taxon>Pseudomonadati</taxon>
        <taxon>Bacteroidota</taxon>
        <taxon>Bacteroidia</taxon>
        <taxon>Bacteroidales</taxon>
        <taxon>Porphyromonadaceae</taxon>
        <taxon>Porphyromonas</taxon>
    </lineage>
</organism>
<reference evidence="3" key="1">
    <citation type="submission" date="2016-01" db="EMBL/GenBank/DDBJ databases">
        <authorList>
            <person name="Mitreva M."/>
            <person name="Pepin K.H."/>
            <person name="Mihindukulasuriya K.A."/>
            <person name="Fulton R."/>
            <person name="Fronick C."/>
            <person name="O'Laughlin M."/>
            <person name="Miner T."/>
            <person name="Herter B."/>
            <person name="Rosa B.A."/>
            <person name="Cordes M."/>
            <person name="Tomlinson C."/>
            <person name="Wollam A."/>
            <person name="Palsikar V.B."/>
            <person name="Mardis E.R."/>
            <person name="Wilson R.K."/>
        </authorList>
    </citation>
    <scope>NUCLEOTIDE SEQUENCE [LARGE SCALE GENOMIC DNA]</scope>
    <source>
        <strain evidence="3">KA00683</strain>
    </source>
</reference>
<dbReference type="Proteomes" id="UP000070224">
    <property type="component" value="Unassembled WGS sequence"/>
</dbReference>
<keyword evidence="3" id="KW-1185">Reference proteome</keyword>
<feature type="coiled-coil region" evidence="1">
    <location>
        <begin position="9"/>
        <end position="48"/>
    </location>
</feature>
<dbReference type="EMBL" id="LSDK01000084">
    <property type="protein sequence ID" value="KXB75827.1"/>
    <property type="molecule type" value="Genomic_DNA"/>
</dbReference>
<dbReference type="InterPro" id="IPR021505">
    <property type="entry name" value="Phage_B3_Orf6"/>
</dbReference>